<dbReference type="Proteomes" id="UP000324354">
    <property type="component" value="Chromosome"/>
</dbReference>
<dbReference type="GeneID" id="41713145"/>
<dbReference type="EMBL" id="CP023154">
    <property type="protein sequence ID" value="QEK78977.1"/>
    <property type="molecule type" value="Genomic_DNA"/>
</dbReference>
<gene>
    <name evidence="1" type="ORF">PFDSM3638_06690</name>
</gene>
<dbReference type="GeneID" id="13301937"/>
<organism evidence="1 2">
    <name type="scientific">Pyrococcus furiosus (strain ATCC 43587 / DSM 3638 / JCM 8422 / Vc1)</name>
    <dbReference type="NCBI Taxonomy" id="186497"/>
    <lineage>
        <taxon>Archaea</taxon>
        <taxon>Methanobacteriati</taxon>
        <taxon>Methanobacteriota</taxon>
        <taxon>Thermococci</taxon>
        <taxon>Thermococcales</taxon>
        <taxon>Thermococcaceae</taxon>
        <taxon>Pyrococcus</taxon>
    </lineage>
</organism>
<name>A0A5C0XQ23_PYRFU</name>
<dbReference type="AlphaFoldDB" id="A0A5C0XQ23"/>
<dbReference type="RefSeq" id="WP_014835389.1">
    <property type="nucleotide sequence ID" value="NC_003413.1"/>
</dbReference>
<evidence type="ECO:0000313" key="2">
    <source>
        <dbReference type="Proteomes" id="UP000324354"/>
    </source>
</evidence>
<sequence>MKGILPYVIFRSKKGTFALDAYLALRVEKVERIATLIRKAEVVKRAFDIPPNADLTLEELSEFLESSMEKIRKNAGESFDRRLKKIRRWNLARLFGIPTGHTRHIAEDEHLSREHRESLLALSILENVCRGGIEPIGYGVVDVEVKEGKVYINGKLDPVYTELIKIDMKAALALLEILSE</sequence>
<accession>A0A5C0XQ23</accession>
<evidence type="ECO:0000313" key="1">
    <source>
        <dbReference type="EMBL" id="QEK78977.1"/>
    </source>
</evidence>
<dbReference type="OrthoDB" id="86024at2157"/>
<protein>
    <submittedName>
        <fullName evidence="1">Uncharacterized protein</fullName>
    </submittedName>
</protein>
<proteinExistence type="predicted"/>
<reference evidence="1 2" key="1">
    <citation type="submission" date="2017-08" db="EMBL/GenBank/DDBJ databases">
        <title>Resequencing and Reannotation of the genome of Pyrococcus furiosus type strain DSM3638.</title>
        <authorList>
            <person name="Reichelt R.M."/>
            <person name="Bunk B."/>
        </authorList>
    </citation>
    <scope>NUCLEOTIDE SEQUENCE [LARGE SCALE GENOMIC DNA]</scope>
    <source>
        <strain evidence="1 2">DSM 3638</strain>
    </source>
</reference>